<dbReference type="EMBL" id="QRPD01000004">
    <property type="protein sequence ID" value="RHL88626.1"/>
    <property type="molecule type" value="Genomic_DNA"/>
</dbReference>
<dbReference type="AlphaFoldDB" id="A0A3E4PRJ1"/>
<evidence type="ECO:0000313" key="5">
    <source>
        <dbReference type="Proteomes" id="UP000283325"/>
    </source>
</evidence>
<name>A0A3E4PRJ1_9FIRM</name>
<reference evidence="4 5" key="1">
    <citation type="submission" date="2018-08" db="EMBL/GenBank/DDBJ databases">
        <title>A genome reference for cultivated species of the human gut microbiota.</title>
        <authorList>
            <person name="Zou Y."/>
            <person name="Xue W."/>
            <person name="Luo G."/>
        </authorList>
    </citation>
    <scope>NUCLEOTIDE SEQUENCE [LARGE SCALE GENOMIC DNA]</scope>
    <source>
        <strain evidence="3 5">AF36-1BH</strain>
        <strain evidence="2 4">TF09-3</strain>
    </source>
</reference>
<dbReference type="PROSITE" id="PS51257">
    <property type="entry name" value="PROKAR_LIPOPROTEIN"/>
    <property type="match status" value="1"/>
</dbReference>
<sequence>MKNVQEQLEKARKRLRICLIAVVLLAIVAGCAYYFGDFGKERDVTEGTLVRGAQDAQGDVRVLYSSNTTKIDTSMPYSENMSKTEDWGRNLTAGVSGGSVYGCQ</sequence>
<evidence type="ECO:0000313" key="3">
    <source>
        <dbReference type="EMBL" id="RHL88626.1"/>
    </source>
</evidence>
<evidence type="ECO:0000256" key="1">
    <source>
        <dbReference type="SAM" id="Phobius"/>
    </source>
</evidence>
<protein>
    <submittedName>
        <fullName evidence="2">Uncharacterized protein</fullName>
    </submittedName>
</protein>
<dbReference type="Proteomes" id="UP000261324">
    <property type="component" value="Unassembled WGS sequence"/>
</dbReference>
<gene>
    <name evidence="3" type="ORF">DWZ98_06265</name>
    <name evidence="2" type="ORF">DXC93_09255</name>
</gene>
<keyword evidence="1" id="KW-1133">Transmembrane helix</keyword>
<organism evidence="2 4">
    <name type="scientific">Dorea formicigenerans</name>
    <dbReference type="NCBI Taxonomy" id="39486"/>
    <lineage>
        <taxon>Bacteria</taxon>
        <taxon>Bacillati</taxon>
        <taxon>Bacillota</taxon>
        <taxon>Clostridia</taxon>
        <taxon>Lachnospirales</taxon>
        <taxon>Lachnospiraceae</taxon>
        <taxon>Dorea</taxon>
    </lineage>
</organism>
<proteinExistence type="predicted"/>
<comment type="caution">
    <text evidence="2">The sequence shown here is derived from an EMBL/GenBank/DDBJ whole genome shotgun (WGS) entry which is preliminary data.</text>
</comment>
<evidence type="ECO:0000313" key="4">
    <source>
        <dbReference type="Proteomes" id="UP000261324"/>
    </source>
</evidence>
<keyword evidence="1" id="KW-0472">Membrane</keyword>
<dbReference type="EMBL" id="QSRA01000011">
    <property type="protein sequence ID" value="RGK82681.1"/>
    <property type="molecule type" value="Genomic_DNA"/>
</dbReference>
<keyword evidence="1" id="KW-0812">Transmembrane</keyword>
<evidence type="ECO:0000313" key="2">
    <source>
        <dbReference type="EMBL" id="RGK82681.1"/>
    </source>
</evidence>
<dbReference type="Proteomes" id="UP000283325">
    <property type="component" value="Unassembled WGS sequence"/>
</dbReference>
<accession>A0A3E4PRJ1</accession>
<feature type="transmembrane region" description="Helical" evidence="1">
    <location>
        <begin position="15"/>
        <end position="35"/>
    </location>
</feature>